<proteinExistence type="inferred from homology"/>
<comment type="caution">
    <text evidence="6">The sequence shown here is derived from an EMBL/GenBank/DDBJ whole genome shotgun (WGS) entry which is preliminary data.</text>
</comment>
<protein>
    <recommendedName>
        <fullName evidence="2">Integrator complex subunit 7</fullName>
    </recommendedName>
</protein>
<evidence type="ECO:0000313" key="6">
    <source>
        <dbReference type="EMBL" id="CAJ0604810.1"/>
    </source>
</evidence>
<dbReference type="GO" id="GO:0034472">
    <property type="term" value="P:snRNA 3'-end processing"/>
    <property type="evidence" value="ECO:0007669"/>
    <property type="project" value="TreeGrafter"/>
</dbReference>
<keyword evidence="3" id="KW-0732">Signal</keyword>
<feature type="domain" description="Integrator complex subunit 7 C-terminal" evidence="4">
    <location>
        <begin position="956"/>
        <end position="1053"/>
    </location>
</feature>
<name>A0AA36H635_CYLNA</name>
<gene>
    <name evidence="6" type="ORF">CYNAS_LOCUS16793</name>
</gene>
<dbReference type="InterPro" id="IPR016024">
    <property type="entry name" value="ARM-type_fold"/>
</dbReference>
<comment type="similarity">
    <text evidence="1">Belongs to the Integrator subunit 7 family.</text>
</comment>
<keyword evidence="7" id="KW-1185">Reference proteome</keyword>
<feature type="chain" id="PRO_5041223031" description="Integrator complex subunit 7" evidence="3">
    <location>
        <begin position="26"/>
        <end position="1067"/>
    </location>
</feature>
<evidence type="ECO:0000259" key="5">
    <source>
        <dbReference type="Pfam" id="PF24436"/>
    </source>
</evidence>
<evidence type="ECO:0000256" key="3">
    <source>
        <dbReference type="SAM" id="SignalP"/>
    </source>
</evidence>
<dbReference type="Pfam" id="PF17065">
    <property type="entry name" value="UPF0669"/>
    <property type="match status" value="1"/>
</dbReference>
<dbReference type="Gene3D" id="1.25.10.10">
    <property type="entry name" value="Leucine-rich Repeat Variant"/>
    <property type="match status" value="1"/>
</dbReference>
<dbReference type="InterPro" id="IPR056516">
    <property type="entry name" value="INTS7_N"/>
</dbReference>
<dbReference type="PANTHER" id="PTHR13322">
    <property type="entry name" value="C1ORF73 PROTEIN"/>
    <property type="match status" value="1"/>
</dbReference>
<dbReference type="InterPro" id="IPR011989">
    <property type="entry name" value="ARM-like"/>
</dbReference>
<dbReference type="AlphaFoldDB" id="A0AA36H635"/>
<dbReference type="EMBL" id="CATQJL010000316">
    <property type="protein sequence ID" value="CAJ0604810.1"/>
    <property type="molecule type" value="Genomic_DNA"/>
</dbReference>
<dbReference type="InterPro" id="IPR031420">
    <property type="entry name" value="UPF0669"/>
</dbReference>
<dbReference type="InterPro" id="IPR054519">
    <property type="entry name" value="INTS7_C"/>
</dbReference>
<reference evidence="6" key="1">
    <citation type="submission" date="2023-07" db="EMBL/GenBank/DDBJ databases">
        <authorList>
            <consortium name="CYATHOMIX"/>
        </authorList>
    </citation>
    <scope>NUCLEOTIDE SEQUENCE</scope>
    <source>
        <strain evidence="6">N/A</strain>
    </source>
</reference>
<feature type="domain" description="Integrator complex subunit 7 N-terminal" evidence="5">
    <location>
        <begin position="226"/>
        <end position="707"/>
    </location>
</feature>
<evidence type="ECO:0000259" key="4">
    <source>
        <dbReference type="Pfam" id="PF22965"/>
    </source>
</evidence>
<dbReference type="GO" id="GO:0032039">
    <property type="term" value="C:integrator complex"/>
    <property type="evidence" value="ECO:0007669"/>
    <property type="project" value="InterPro"/>
</dbReference>
<dbReference type="PANTHER" id="PTHR13322:SF2">
    <property type="entry name" value="INTEGRATOR COMPLEX SUBUNIT 7"/>
    <property type="match status" value="1"/>
</dbReference>
<dbReference type="Pfam" id="PF24436">
    <property type="entry name" value="INTS7_N"/>
    <property type="match status" value="1"/>
</dbReference>
<dbReference type="SUPFAM" id="SSF48371">
    <property type="entry name" value="ARM repeat"/>
    <property type="match status" value="1"/>
</dbReference>
<dbReference type="Pfam" id="PF22965">
    <property type="entry name" value="INTS7_C"/>
    <property type="match status" value="1"/>
</dbReference>
<accession>A0AA36H635</accession>
<dbReference type="Proteomes" id="UP001176961">
    <property type="component" value="Unassembled WGS sequence"/>
</dbReference>
<dbReference type="InterPro" id="IPR033060">
    <property type="entry name" value="INTS7"/>
</dbReference>
<evidence type="ECO:0000256" key="1">
    <source>
        <dbReference type="ARBA" id="ARBA00008565"/>
    </source>
</evidence>
<evidence type="ECO:0000256" key="2">
    <source>
        <dbReference type="ARBA" id="ARBA00015336"/>
    </source>
</evidence>
<evidence type="ECO:0000313" key="7">
    <source>
        <dbReference type="Proteomes" id="UP001176961"/>
    </source>
</evidence>
<feature type="signal peptide" evidence="3">
    <location>
        <begin position="1"/>
        <end position="25"/>
    </location>
</feature>
<organism evidence="6 7">
    <name type="scientific">Cylicocyclus nassatus</name>
    <name type="common">Nematode worm</name>
    <dbReference type="NCBI Taxonomy" id="53992"/>
    <lineage>
        <taxon>Eukaryota</taxon>
        <taxon>Metazoa</taxon>
        <taxon>Ecdysozoa</taxon>
        <taxon>Nematoda</taxon>
        <taxon>Chromadorea</taxon>
        <taxon>Rhabditida</taxon>
        <taxon>Rhabditina</taxon>
        <taxon>Rhabditomorpha</taxon>
        <taxon>Strongyloidea</taxon>
        <taxon>Strongylidae</taxon>
        <taxon>Cylicocyclus</taxon>
    </lineage>
</organism>
<sequence length="1067" mass="119313">MCFLSNDAMPMRWILLLIIAHYVTGNNEKKSSKNEEEDLTPHFFTREGVVVAGNFSRFELKSPKPMRIVLDSVQGDADLYFSYSDQGVSYELDRHDASSATCGIDYIDINSSPRPSYLGIYGHPSKNESVYHLLIMVVPDGNFEHGPEVIRRWSELVHQDSEGGSGSIYIDILSGILEILVEAVERRLLFTHSKLLSLRIRFFQTFRGFEMATELAQPASVSSIQLQSFEKGLRSPSLGEQLSTVVSTASVVRANPFPMYVNTIVVRLADAFKDGTNMLRLAIARALLECGTHLSLVFSGSEIFKRVLSVSHSNDPVARAMTLQVLASLAPIAPENKQAHHLIVESMSAENADEFQAACHAMAAFTHLSSEFSATIIGQLSELLLAEETSSDRKVELVQVFADMKATVDTIKEVISLTTRLLETSTFNELICTLLCATTTLAENTRYAIPQQLDILMEVVTGCHGDILSVCLSTLHNIARLAKHSHVWKEDHLKKLHQLKTRVSSTESSYIRYLDILVELTKKARPGLITGLDETLSEIGNLGQSECLPMRVRYLRISCNMLMRVPNERKWQSLSGPFVSTTNYELPAKLAKVFYRTLGRFLCCSEVEPERVLAVLDSILCKPVTHANITQLIELCCHLVNRLPFVVEKLHNWAKDLMSKESHLLYPPLAYLLLAPSIQLPRDTDTLAKGTDFDRYVIARVAFRNGHWKSAALPNLKAININRLSLESCEWIQALQELAASQLSEFSVPALYEQNQHLSKAHALLKPMAQSTQHETAFAFPSEWVACLLYSSDAAIQIASCISPTLSWCKHPLSEAVVFRVKRALVACDYAITRACQEWLHLARSSFGADEESIDFLDLQHKQCALVQYALNCITERIATKPPLPSTSSNTTVIQLFLEELRLASSQIDQLAAQDEAITMQSLKHFAEVLHNLYTYPLCMPRFFFQQMYATNIQMSVSIHSQIKDGITVSVTDTVPIQVDGVISTTHPAPVHSLIITANMQFPTVPANNYSETRTVKPTQNIHFTANFLMQFKQSCNIEFTVEFIDGEQGKKWVADTTASLKVDVKE</sequence>